<evidence type="ECO:0000256" key="7">
    <source>
        <dbReference type="SAM" id="Phobius"/>
    </source>
</evidence>
<keyword evidence="3" id="KW-1003">Cell membrane</keyword>
<keyword evidence="6 7" id="KW-0472">Membrane</keyword>
<evidence type="ECO:0000259" key="8">
    <source>
        <dbReference type="PROSITE" id="PS50928"/>
    </source>
</evidence>
<evidence type="ECO:0000256" key="4">
    <source>
        <dbReference type="ARBA" id="ARBA00022692"/>
    </source>
</evidence>
<comment type="subcellular location">
    <subcellularLocation>
        <location evidence="1">Cell membrane</location>
        <topology evidence="1">Multi-pass membrane protein</topology>
    </subcellularLocation>
</comment>
<dbReference type="PROSITE" id="PS50928">
    <property type="entry name" value="ABC_TM1"/>
    <property type="match status" value="1"/>
</dbReference>
<protein>
    <recommendedName>
        <fullName evidence="8">ABC transmembrane type-1 domain-containing protein</fullName>
    </recommendedName>
</protein>
<dbReference type="SUPFAM" id="SSF161098">
    <property type="entry name" value="MetI-like"/>
    <property type="match status" value="1"/>
</dbReference>
<evidence type="ECO:0000256" key="5">
    <source>
        <dbReference type="ARBA" id="ARBA00022989"/>
    </source>
</evidence>
<dbReference type="PANTHER" id="PTHR43386:SF22">
    <property type="entry name" value="OLIGOPEPTIDE TRANSPORT SYSTEM PERMEASE PROTEIN OPPC"/>
    <property type="match status" value="1"/>
</dbReference>
<dbReference type="InterPro" id="IPR050366">
    <property type="entry name" value="BP-dependent_transpt_permease"/>
</dbReference>
<keyword evidence="4 7" id="KW-0812">Transmembrane</keyword>
<dbReference type="AlphaFoldDB" id="A0A645EXB7"/>
<comment type="caution">
    <text evidence="9">The sequence shown here is derived from an EMBL/GenBank/DDBJ whole genome shotgun (WGS) entry which is preliminary data.</text>
</comment>
<dbReference type="Pfam" id="PF00528">
    <property type="entry name" value="BPD_transp_1"/>
    <property type="match status" value="1"/>
</dbReference>
<dbReference type="EMBL" id="VSSQ01052619">
    <property type="protein sequence ID" value="MPN06688.1"/>
    <property type="molecule type" value="Genomic_DNA"/>
</dbReference>
<proteinExistence type="predicted"/>
<dbReference type="Gene3D" id="1.10.3720.10">
    <property type="entry name" value="MetI-like"/>
    <property type="match status" value="1"/>
</dbReference>
<gene>
    <name evidence="9" type="ORF">SDC9_153944</name>
</gene>
<dbReference type="GO" id="GO:0005886">
    <property type="term" value="C:plasma membrane"/>
    <property type="evidence" value="ECO:0007669"/>
    <property type="project" value="UniProtKB-SubCell"/>
</dbReference>
<dbReference type="InterPro" id="IPR035906">
    <property type="entry name" value="MetI-like_sf"/>
</dbReference>
<name>A0A645EXB7_9ZZZZ</name>
<accession>A0A645EXB7</accession>
<dbReference type="InterPro" id="IPR000515">
    <property type="entry name" value="MetI-like"/>
</dbReference>
<feature type="domain" description="ABC transmembrane type-1" evidence="8">
    <location>
        <begin position="1"/>
        <end position="182"/>
    </location>
</feature>
<feature type="transmembrane region" description="Helical" evidence="7">
    <location>
        <begin position="164"/>
        <end position="185"/>
    </location>
</feature>
<keyword evidence="5 7" id="KW-1133">Transmembrane helix</keyword>
<evidence type="ECO:0000313" key="9">
    <source>
        <dbReference type="EMBL" id="MPN06688.1"/>
    </source>
</evidence>
<dbReference type="GO" id="GO:0055085">
    <property type="term" value="P:transmembrane transport"/>
    <property type="evidence" value="ECO:0007669"/>
    <property type="project" value="InterPro"/>
</dbReference>
<organism evidence="9">
    <name type="scientific">bioreactor metagenome</name>
    <dbReference type="NCBI Taxonomy" id="1076179"/>
    <lineage>
        <taxon>unclassified sequences</taxon>
        <taxon>metagenomes</taxon>
        <taxon>ecological metagenomes</taxon>
    </lineage>
</organism>
<evidence type="ECO:0000256" key="2">
    <source>
        <dbReference type="ARBA" id="ARBA00022448"/>
    </source>
</evidence>
<keyword evidence="2" id="KW-0813">Transport</keyword>
<feature type="transmembrane region" description="Helical" evidence="7">
    <location>
        <begin position="125"/>
        <end position="144"/>
    </location>
</feature>
<feature type="transmembrane region" description="Helical" evidence="7">
    <location>
        <begin position="55"/>
        <end position="75"/>
    </location>
</feature>
<dbReference type="PANTHER" id="PTHR43386">
    <property type="entry name" value="OLIGOPEPTIDE TRANSPORT SYSTEM PERMEASE PROTEIN APPC"/>
    <property type="match status" value="1"/>
</dbReference>
<evidence type="ECO:0000256" key="6">
    <source>
        <dbReference type="ARBA" id="ARBA00023136"/>
    </source>
</evidence>
<reference evidence="9" key="1">
    <citation type="submission" date="2019-08" db="EMBL/GenBank/DDBJ databases">
        <authorList>
            <person name="Kucharzyk K."/>
            <person name="Murdoch R.W."/>
            <person name="Higgins S."/>
            <person name="Loffler F."/>
        </authorList>
    </citation>
    <scope>NUCLEOTIDE SEQUENCE</scope>
</reference>
<sequence>MLYEAGVYVNPVLPPATPATECLLRTSYMATLKEPLEKILENSNVFSGISELGPAFFSMLIVVALMYWGTMARIVRGEVLRIKEQEYVLAARAMGANSGRIIRSHILPNCIGPIIVTTTLQIPSAIFTESFLSFIGLGISAPLASLGSMVTDALQGVYSFPSRVVFPSVIIALIILAFNTVGDALRDVLDPRMKK</sequence>
<evidence type="ECO:0000256" key="1">
    <source>
        <dbReference type="ARBA" id="ARBA00004651"/>
    </source>
</evidence>
<evidence type="ECO:0000256" key="3">
    <source>
        <dbReference type="ARBA" id="ARBA00022475"/>
    </source>
</evidence>
<dbReference type="CDD" id="cd06261">
    <property type="entry name" value="TM_PBP2"/>
    <property type="match status" value="1"/>
</dbReference>